<sequence>MAKRYLIIKLRHHGDVLLITPVIAALKAREPDCVIDVVIYKETRDMLAAHPDIHHIHLIDRSWKKQGIKAQIGHEWALLKSVKQSRYDVVVCLADQWRAALLAKASGAAKRIGIAYPYRDGKMWRVCLTDVVPELDSHHHIVEQNLLALKPLGIEPTARVPLKMAYHADDWQQVEALLQAQGWQGEDYVVVHPGSRWFFKCWDDDKMTAVIQKLLNQGKTVVLSAAPDERELAMLQNIQSQLNVLTGRLLVMAGNMNLRQLGALIDHATLFIGVDSVPMHMAAATQTPGVALFGPTFIQRWRPWTDKASVVYAADFGDLPHPNSIDVNTKERYLSAIPVDAVWQAIEQQST</sequence>
<dbReference type="RefSeq" id="WP_019958428.1">
    <property type="nucleotide sequence ID" value="NZ_CP091512.1"/>
</dbReference>
<evidence type="ECO:0000313" key="3">
    <source>
        <dbReference type="EMBL" id="UOO91606.1"/>
    </source>
</evidence>
<dbReference type="PANTHER" id="PTHR30160:SF1">
    <property type="entry name" value="LIPOPOLYSACCHARIDE 1,2-N-ACETYLGLUCOSAMINETRANSFERASE-RELATED"/>
    <property type="match status" value="1"/>
</dbReference>
<name>A0ABY4E770_VITST</name>
<accession>A0ABY4E770</accession>
<keyword evidence="2" id="KW-0808">Transferase</keyword>
<dbReference type="InterPro" id="IPR051199">
    <property type="entry name" value="LPS_LOS_Heptosyltrfase"/>
</dbReference>
<gene>
    <name evidence="3" type="primary">rfaQ</name>
    <name evidence="3" type="ORF">LVJ81_08090</name>
</gene>
<proteinExistence type="predicted"/>
<protein>
    <submittedName>
        <fullName evidence="3">Lipopolysaccharide heptosyltransferase III</fullName>
    </submittedName>
</protein>
<dbReference type="Proteomes" id="UP000832034">
    <property type="component" value="Chromosome"/>
</dbReference>
<dbReference type="InterPro" id="IPR011916">
    <property type="entry name" value="LipoPS_heptosylTferase-III"/>
</dbReference>
<keyword evidence="1" id="KW-0328">Glycosyltransferase</keyword>
<dbReference type="Pfam" id="PF01075">
    <property type="entry name" value="Glyco_transf_9"/>
    <property type="match status" value="1"/>
</dbReference>
<organism evidence="3 4">
    <name type="scientific">Vitreoscilla stercoraria</name>
    <dbReference type="NCBI Taxonomy" id="61"/>
    <lineage>
        <taxon>Bacteria</taxon>
        <taxon>Pseudomonadati</taxon>
        <taxon>Pseudomonadota</taxon>
        <taxon>Betaproteobacteria</taxon>
        <taxon>Neisseriales</taxon>
        <taxon>Neisseriaceae</taxon>
        <taxon>Vitreoscilla</taxon>
    </lineage>
</organism>
<dbReference type="InterPro" id="IPR002201">
    <property type="entry name" value="Glyco_trans_9"/>
</dbReference>
<evidence type="ECO:0000313" key="4">
    <source>
        <dbReference type="Proteomes" id="UP000832034"/>
    </source>
</evidence>
<dbReference type="SUPFAM" id="SSF53756">
    <property type="entry name" value="UDP-Glycosyltransferase/glycogen phosphorylase"/>
    <property type="match status" value="1"/>
</dbReference>
<reference evidence="3" key="1">
    <citation type="submission" date="2021-12" db="EMBL/GenBank/DDBJ databases">
        <authorList>
            <person name="Veyrier F.J."/>
        </authorList>
    </citation>
    <scope>NUCLEOTIDE SEQUENCE</scope>
    <source>
        <strain evidence="3">SAG 1488-6</strain>
    </source>
</reference>
<evidence type="ECO:0000256" key="1">
    <source>
        <dbReference type="ARBA" id="ARBA00022676"/>
    </source>
</evidence>
<keyword evidence="4" id="KW-1185">Reference proteome</keyword>
<dbReference type="EMBL" id="CP091512">
    <property type="protein sequence ID" value="UOO91606.1"/>
    <property type="molecule type" value="Genomic_DNA"/>
</dbReference>
<evidence type="ECO:0000256" key="2">
    <source>
        <dbReference type="ARBA" id="ARBA00022679"/>
    </source>
</evidence>
<dbReference type="Gene3D" id="3.40.50.2000">
    <property type="entry name" value="Glycogen Phosphorylase B"/>
    <property type="match status" value="2"/>
</dbReference>
<dbReference type="CDD" id="cd03789">
    <property type="entry name" value="GT9_LPS_heptosyltransferase"/>
    <property type="match status" value="1"/>
</dbReference>
<reference evidence="3" key="2">
    <citation type="journal article" date="2022" name="Res Sq">
        <title>Evolution of multicellular longitudinally dividing oral cavity symbionts (Neisseriaceae).</title>
        <authorList>
            <person name="Nyongesa S."/>
            <person name="Weber P."/>
            <person name="Bernet E."/>
            <person name="Pullido F."/>
            <person name="Nieckarz M."/>
            <person name="Delaby M."/>
            <person name="Nieves C."/>
            <person name="Viehboeck T."/>
            <person name="Krause N."/>
            <person name="Rivera-Millot A."/>
            <person name="Nakamura A."/>
            <person name="Vischer N."/>
            <person name="VanNieuwenhze M."/>
            <person name="Brun Y."/>
            <person name="Cava F."/>
            <person name="Bulgheresi S."/>
            <person name="Veyrier F."/>
        </authorList>
    </citation>
    <scope>NUCLEOTIDE SEQUENCE</scope>
    <source>
        <strain evidence="3">SAG 1488-6</strain>
    </source>
</reference>
<dbReference type="PANTHER" id="PTHR30160">
    <property type="entry name" value="TETRAACYLDISACCHARIDE 4'-KINASE-RELATED"/>
    <property type="match status" value="1"/>
</dbReference>
<dbReference type="NCBIfam" id="TIGR02201">
    <property type="entry name" value="heptsyl_trn_III"/>
    <property type="match status" value="1"/>
</dbReference>